<feature type="chain" id="PRO_5037319276" evidence="1">
    <location>
        <begin position="22"/>
        <end position="158"/>
    </location>
</feature>
<feature type="signal peptide" evidence="1">
    <location>
        <begin position="1"/>
        <end position="21"/>
    </location>
</feature>
<dbReference type="InterPro" id="IPR038695">
    <property type="entry name" value="Saro_0823-like_sf"/>
</dbReference>
<proteinExistence type="predicted"/>
<dbReference type="Proteomes" id="UP000622317">
    <property type="component" value="Unassembled WGS sequence"/>
</dbReference>
<dbReference type="InterPro" id="IPR003795">
    <property type="entry name" value="DUF192"/>
</dbReference>
<comment type="caution">
    <text evidence="2">The sequence shown here is derived from an EMBL/GenBank/DDBJ whole genome shotgun (WGS) entry which is preliminary data.</text>
</comment>
<dbReference type="PROSITE" id="PS51257">
    <property type="entry name" value="PROKAR_LIPOPROTEIN"/>
    <property type="match status" value="1"/>
</dbReference>
<keyword evidence="3" id="KW-1185">Reference proteome</keyword>
<accession>A0A927FA17</accession>
<sequence length="158" mass="17690">MKTAPFKILAGVAFAALSLLAGCTEENSSTSAAPVKISLGDKTLTMEFAITSSEQRKGLMGREGIADDHGMLFVYKEPQRMSYWMKNVDFPIDIGFFTADGVLREVYPMYPQDTLARKSIRDDMLYALETRHSWYSDNKIRPGAQLDLEAVRKAIANR</sequence>
<dbReference type="PANTHER" id="PTHR37953">
    <property type="entry name" value="UPF0127 PROTEIN MJ1496"/>
    <property type="match status" value="1"/>
</dbReference>
<evidence type="ECO:0000313" key="2">
    <source>
        <dbReference type="EMBL" id="MBD5780604.1"/>
    </source>
</evidence>
<dbReference type="AlphaFoldDB" id="A0A927FA17"/>
<keyword evidence="1" id="KW-0732">Signal</keyword>
<dbReference type="Pfam" id="PF02643">
    <property type="entry name" value="DUF192"/>
    <property type="match status" value="1"/>
</dbReference>
<evidence type="ECO:0000313" key="3">
    <source>
        <dbReference type="Proteomes" id="UP000622317"/>
    </source>
</evidence>
<gene>
    <name evidence="2" type="ORF">IEN85_13970</name>
</gene>
<dbReference type="PANTHER" id="PTHR37953:SF1">
    <property type="entry name" value="UPF0127 PROTEIN MJ1496"/>
    <property type="match status" value="1"/>
</dbReference>
<protein>
    <submittedName>
        <fullName evidence="2">DUF192 domain-containing protein</fullName>
    </submittedName>
</protein>
<dbReference type="EMBL" id="JACYFG010000036">
    <property type="protein sequence ID" value="MBD5780604.1"/>
    <property type="molecule type" value="Genomic_DNA"/>
</dbReference>
<dbReference type="RefSeq" id="WP_224772625.1">
    <property type="nucleotide sequence ID" value="NZ_JACYFG010000036.1"/>
</dbReference>
<reference evidence="2" key="1">
    <citation type="submission" date="2020-09" db="EMBL/GenBank/DDBJ databases">
        <title>Pelagicoccus enzymogenes sp. nov. with an EPS production, isolated from marine sediment.</title>
        <authorList>
            <person name="Feng X."/>
        </authorList>
    </citation>
    <scope>NUCLEOTIDE SEQUENCE</scope>
    <source>
        <strain evidence="2">NFK12</strain>
    </source>
</reference>
<evidence type="ECO:0000256" key="1">
    <source>
        <dbReference type="SAM" id="SignalP"/>
    </source>
</evidence>
<organism evidence="2 3">
    <name type="scientific">Pelagicoccus enzymogenes</name>
    <dbReference type="NCBI Taxonomy" id="2773457"/>
    <lineage>
        <taxon>Bacteria</taxon>
        <taxon>Pseudomonadati</taxon>
        <taxon>Verrucomicrobiota</taxon>
        <taxon>Opitutia</taxon>
        <taxon>Puniceicoccales</taxon>
        <taxon>Pelagicoccaceae</taxon>
        <taxon>Pelagicoccus</taxon>
    </lineage>
</organism>
<dbReference type="Gene3D" id="2.60.120.1140">
    <property type="entry name" value="Protein of unknown function DUF192"/>
    <property type="match status" value="1"/>
</dbReference>
<name>A0A927FA17_9BACT</name>